<dbReference type="AlphaFoldDB" id="K3X4P1"/>
<feature type="transmembrane region" description="Helical" evidence="13">
    <location>
        <begin position="232"/>
        <end position="250"/>
    </location>
</feature>
<evidence type="ECO:0000256" key="3">
    <source>
        <dbReference type="ARBA" id="ARBA00022538"/>
    </source>
</evidence>
<keyword evidence="18" id="KW-1185">Reference proteome</keyword>
<evidence type="ECO:0000313" key="17">
    <source>
        <dbReference type="EnsemblProtists" id="PYU1_T012190"/>
    </source>
</evidence>
<dbReference type="EMBL" id="GL376601">
    <property type="status" value="NOT_ANNOTATED_CDS"/>
    <property type="molecule type" value="Genomic_DNA"/>
</dbReference>
<dbReference type="Proteomes" id="UP000019132">
    <property type="component" value="Unassembled WGS sequence"/>
</dbReference>
<keyword evidence="9 13" id="KW-0472">Membrane</keyword>
<feature type="region of interest" description="Disordered" evidence="12">
    <location>
        <begin position="604"/>
        <end position="657"/>
    </location>
</feature>
<dbReference type="InParanoid" id="K3X4P1"/>
<evidence type="ECO:0000256" key="12">
    <source>
        <dbReference type="SAM" id="MobiDB-lite"/>
    </source>
</evidence>
<evidence type="ECO:0000313" key="18">
    <source>
        <dbReference type="Proteomes" id="UP000019132"/>
    </source>
</evidence>
<comment type="catalytic activity">
    <reaction evidence="11">
        <text>K(+)(in) = K(+)(out)</text>
        <dbReference type="Rhea" id="RHEA:29463"/>
        <dbReference type="ChEBI" id="CHEBI:29103"/>
    </reaction>
</comment>
<dbReference type="Gene3D" id="1.20.120.350">
    <property type="entry name" value="Voltage-gated potassium channels. Chain C"/>
    <property type="match status" value="1"/>
</dbReference>
<name>K3X4P1_GLOUD</name>
<reference evidence="18" key="2">
    <citation type="submission" date="2010-04" db="EMBL/GenBank/DDBJ databases">
        <authorList>
            <person name="Buell R."/>
            <person name="Hamilton J."/>
            <person name="Hostetler J."/>
        </authorList>
    </citation>
    <scope>NUCLEOTIDE SEQUENCE [LARGE SCALE GENOMIC DNA]</scope>
    <source>
        <strain evidence="18">DAOM:BR144</strain>
    </source>
</reference>
<keyword evidence="8" id="KW-0406">Ion transport</keyword>
<dbReference type="GO" id="GO:0005267">
    <property type="term" value="F:potassium channel activity"/>
    <property type="evidence" value="ECO:0007669"/>
    <property type="project" value="UniProtKB-KW"/>
</dbReference>
<keyword evidence="6" id="KW-0630">Potassium</keyword>
<dbReference type="InterPro" id="IPR013099">
    <property type="entry name" value="K_chnl_dom"/>
</dbReference>
<keyword evidence="7 13" id="KW-1133">Transmembrane helix</keyword>
<dbReference type="Pfam" id="PF22614">
    <property type="entry name" value="Slo-like_RCK"/>
    <property type="match status" value="1"/>
</dbReference>
<dbReference type="InterPro" id="IPR003929">
    <property type="entry name" value="K_chnl_BK_asu"/>
</dbReference>
<keyword evidence="5" id="KW-0631">Potassium channel</keyword>
<keyword evidence="3" id="KW-0633">Potassium transport</keyword>
<dbReference type="PANTHER" id="PTHR10027">
    <property type="entry name" value="CALCIUM-ACTIVATED POTASSIUM CHANNEL ALPHA CHAIN"/>
    <property type="match status" value="1"/>
</dbReference>
<dbReference type="Pfam" id="PF03493">
    <property type="entry name" value="BK_channel_a"/>
    <property type="match status" value="1"/>
</dbReference>
<evidence type="ECO:0000259" key="16">
    <source>
        <dbReference type="Pfam" id="PF22614"/>
    </source>
</evidence>
<reference evidence="17" key="3">
    <citation type="submission" date="2015-02" db="UniProtKB">
        <authorList>
            <consortium name="EnsemblProtists"/>
        </authorList>
    </citation>
    <scope>IDENTIFICATION</scope>
    <source>
        <strain evidence="17">DAOM BR144</strain>
    </source>
</reference>
<keyword evidence="4 13" id="KW-0812">Transmembrane</keyword>
<keyword evidence="2" id="KW-0813">Transport</keyword>
<evidence type="ECO:0008006" key="19">
    <source>
        <dbReference type="Google" id="ProtNLM"/>
    </source>
</evidence>
<feature type="compositionally biased region" description="Basic and acidic residues" evidence="12">
    <location>
        <begin position="639"/>
        <end position="649"/>
    </location>
</feature>
<evidence type="ECO:0000256" key="13">
    <source>
        <dbReference type="SAM" id="Phobius"/>
    </source>
</evidence>
<reference evidence="18" key="1">
    <citation type="journal article" date="2010" name="Genome Biol.">
        <title>Genome sequence of the necrotrophic plant pathogen Pythium ultimum reveals original pathogenicity mechanisms and effector repertoire.</title>
        <authorList>
            <person name="Levesque C.A."/>
            <person name="Brouwer H."/>
            <person name="Cano L."/>
            <person name="Hamilton J.P."/>
            <person name="Holt C."/>
            <person name="Huitema E."/>
            <person name="Raffaele S."/>
            <person name="Robideau G.P."/>
            <person name="Thines M."/>
            <person name="Win J."/>
            <person name="Zerillo M.M."/>
            <person name="Beakes G.W."/>
            <person name="Boore J.L."/>
            <person name="Busam D."/>
            <person name="Dumas B."/>
            <person name="Ferriera S."/>
            <person name="Fuerstenberg S.I."/>
            <person name="Gachon C.M."/>
            <person name="Gaulin E."/>
            <person name="Govers F."/>
            <person name="Grenville-Briggs L."/>
            <person name="Horner N."/>
            <person name="Hostetler J."/>
            <person name="Jiang R.H."/>
            <person name="Johnson J."/>
            <person name="Krajaejun T."/>
            <person name="Lin H."/>
            <person name="Meijer H.J."/>
            <person name="Moore B."/>
            <person name="Morris P."/>
            <person name="Phuntmart V."/>
            <person name="Puiu D."/>
            <person name="Shetty J."/>
            <person name="Stajich J.E."/>
            <person name="Tripathy S."/>
            <person name="Wawra S."/>
            <person name="van West P."/>
            <person name="Whitty B.R."/>
            <person name="Coutinho P.M."/>
            <person name="Henrissat B."/>
            <person name="Martin F."/>
            <person name="Thomas P.D."/>
            <person name="Tyler B.M."/>
            <person name="De Vries R.P."/>
            <person name="Kamoun S."/>
            <person name="Yandell M."/>
            <person name="Tisserat N."/>
            <person name="Buell C.R."/>
        </authorList>
    </citation>
    <scope>NUCLEOTIDE SEQUENCE</scope>
    <source>
        <strain evidence="18">DAOM:BR144</strain>
    </source>
</reference>
<evidence type="ECO:0000256" key="6">
    <source>
        <dbReference type="ARBA" id="ARBA00022958"/>
    </source>
</evidence>
<feature type="transmembrane region" description="Helical" evidence="13">
    <location>
        <begin position="98"/>
        <end position="118"/>
    </location>
</feature>
<evidence type="ECO:0000256" key="1">
    <source>
        <dbReference type="ARBA" id="ARBA00004141"/>
    </source>
</evidence>
<feature type="transmembrane region" description="Helical" evidence="13">
    <location>
        <begin position="35"/>
        <end position="55"/>
    </location>
</feature>
<evidence type="ECO:0000256" key="5">
    <source>
        <dbReference type="ARBA" id="ARBA00022826"/>
    </source>
</evidence>
<evidence type="ECO:0000256" key="7">
    <source>
        <dbReference type="ARBA" id="ARBA00022989"/>
    </source>
</evidence>
<evidence type="ECO:0000256" key="8">
    <source>
        <dbReference type="ARBA" id="ARBA00023065"/>
    </source>
</evidence>
<organism evidence="17 18">
    <name type="scientific">Globisporangium ultimum (strain ATCC 200006 / CBS 805.95 / DAOM BR144)</name>
    <name type="common">Pythium ultimum</name>
    <dbReference type="NCBI Taxonomy" id="431595"/>
    <lineage>
        <taxon>Eukaryota</taxon>
        <taxon>Sar</taxon>
        <taxon>Stramenopiles</taxon>
        <taxon>Oomycota</taxon>
        <taxon>Peronosporomycetes</taxon>
        <taxon>Pythiales</taxon>
        <taxon>Pythiaceae</taxon>
        <taxon>Globisporangium</taxon>
    </lineage>
</organism>
<evidence type="ECO:0000256" key="9">
    <source>
        <dbReference type="ARBA" id="ARBA00023136"/>
    </source>
</evidence>
<dbReference type="HOGENOM" id="CLU_388579_0_0_1"/>
<evidence type="ECO:0000259" key="15">
    <source>
        <dbReference type="Pfam" id="PF07885"/>
    </source>
</evidence>
<sequence>MVKRLATRLKRSVKRRMKGESHRQWMERNLHDSEAGILLDIVQSLVSLLMVVSIIDQNWTRSNYTHKGWYQVFDGANLLSIAINFSLRLYAASNRKGFFLQWLSLIDMLTAIPLFLQSVSMTMQTDGNRYLFRFLLMLRTIRILQLYRLLRLATTAKARQAWLIGLTIMCIIICAAVTFQTIEYCDPAYQHIQVPGVSCQNLSFLDAIYFVCITIGTVGFGDIVPLTKSGKMIDILLIVIAGTAISTQLGEYTDILSRETAFDKKYDPDKRIQHILLCGEIENGALRFFLHNWLHTEGERGNRKRVVILSPTLPSTTLRRILIQREYEQRVVYLQGSAMVAADLQRAAAPTAAYCFVMVKKHSETLDQNDTAANLLTCSPIWVMQRAKGMEKYERIAPLYVQVSKFDNIRHANISGASSVVCLEQLRLAMVAKSLLIKGFNTFLGNLVQRFGTLPEKDTSGFWLANYLSGCSHRVYETGLPQFLDTLGTFKALAILIYREFNVPIIGLRSIEETAVLFPADKAIADVSFQSILILSHAKDIAHKIEKMTPSVLQRHADLFPDGHGPNDEATRGGMTGFLNAMEDKLPFRSMSIAFVDDSRRSVQSARGLRSSTRSLQSNGRQNSKSDKITPLQSNEDYGDAKSMHERGDAGVSAASVPTKCKSEKRVSIVHFSALIERGASVTEDDESVLHADRGGTRTASVRWSRFHLPS</sequence>
<dbReference type="STRING" id="431595.K3X4P1"/>
<keyword evidence="10" id="KW-0407">Ion channel</keyword>
<dbReference type="eggNOG" id="KOG1420">
    <property type="taxonomic scope" value="Eukaryota"/>
</dbReference>
<comment type="subcellular location">
    <subcellularLocation>
        <location evidence="1">Membrane</location>
        <topology evidence="1">Multi-pass membrane protein</topology>
    </subcellularLocation>
</comment>
<dbReference type="SUPFAM" id="SSF81324">
    <property type="entry name" value="Voltage-gated potassium channels"/>
    <property type="match status" value="1"/>
</dbReference>
<evidence type="ECO:0000256" key="2">
    <source>
        <dbReference type="ARBA" id="ARBA00022448"/>
    </source>
</evidence>
<proteinExistence type="predicted"/>
<feature type="transmembrane region" description="Helical" evidence="13">
    <location>
        <begin position="130"/>
        <end position="150"/>
    </location>
</feature>
<feature type="transmembrane region" description="Helical" evidence="13">
    <location>
        <begin position="75"/>
        <end position="91"/>
    </location>
</feature>
<feature type="compositionally biased region" description="Polar residues" evidence="12">
    <location>
        <begin position="604"/>
        <end position="623"/>
    </location>
</feature>
<dbReference type="VEuPathDB" id="FungiDB:PYU1_G012164"/>
<dbReference type="PANTHER" id="PTHR10027:SF10">
    <property type="entry name" value="SLOWPOKE 2, ISOFORM D"/>
    <property type="match status" value="1"/>
</dbReference>
<dbReference type="Gene3D" id="3.40.50.720">
    <property type="entry name" value="NAD(P)-binding Rossmann-like Domain"/>
    <property type="match status" value="1"/>
</dbReference>
<dbReference type="GO" id="GO:0016020">
    <property type="term" value="C:membrane"/>
    <property type="evidence" value="ECO:0007669"/>
    <property type="project" value="UniProtKB-SubCell"/>
</dbReference>
<feature type="transmembrane region" description="Helical" evidence="13">
    <location>
        <begin position="202"/>
        <end position="220"/>
    </location>
</feature>
<feature type="domain" description="Potassium channel" evidence="15">
    <location>
        <begin position="175"/>
        <end position="256"/>
    </location>
</feature>
<dbReference type="InterPro" id="IPR047871">
    <property type="entry name" value="K_chnl_Slo-like"/>
</dbReference>
<dbReference type="Gene3D" id="1.10.287.70">
    <property type="match status" value="1"/>
</dbReference>
<dbReference type="Pfam" id="PF07885">
    <property type="entry name" value="Ion_trans_2"/>
    <property type="match status" value="1"/>
</dbReference>
<evidence type="ECO:0000256" key="10">
    <source>
        <dbReference type="ARBA" id="ARBA00023303"/>
    </source>
</evidence>
<dbReference type="InterPro" id="IPR027359">
    <property type="entry name" value="Volt_channel_dom_sf"/>
</dbReference>
<evidence type="ECO:0000256" key="4">
    <source>
        <dbReference type="ARBA" id="ARBA00022692"/>
    </source>
</evidence>
<evidence type="ECO:0000256" key="11">
    <source>
        <dbReference type="ARBA" id="ARBA00034430"/>
    </source>
</evidence>
<feature type="transmembrane region" description="Helical" evidence="13">
    <location>
        <begin position="162"/>
        <end position="182"/>
    </location>
</feature>
<dbReference type="EnsemblProtists" id="PYU1_T012190">
    <property type="protein sequence ID" value="PYU1_T012190"/>
    <property type="gene ID" value="PYU1_G012164"/>
</dbReference>
<accession>K3X4P1</accession>
<feature type="domain" description="Calcium-activated potassium channel BK alpha subunit" evidence="14">
    <location>
        <begin position="419"/>
        <end position="508"/>
    </location>
</feature>
<evidence type="ECO:0000259" key="14">
    <source>
        <dbReference type="Pfam" id="PF03493"/>
    </source>
</evidence>
<feature type="domain" description="RCK N-terminal" evidence="16">
    <location>
        <begin position="273"/>
        <end position="376"/>
    </location>
</feature>
<protein>
    <recommendedName>
        <fullName evidence="19">Ion transport domain-containing protein</fullName>
    </recommendedName>
</protein>
<dbReference type="InterPro" id="IPR003148">
    <property type="entry name" value="RCK_N"/>
</dbReference>